<dbReference type="Proteomes" id="UP000178999">
    <property type="component" value="Unassembled WGS sequence"/>
</dbReference>
<dbReference type="InterPro" id="IPR002933">
    <property type="entry name" value="Peptidase_M20"/>
</dbReference>
<name>A0A1F8CSM3_9BACT</name>
<reference evidence="4 5" key="1">
    <citation type="journal article" date="2016" name="Nat. Commun.">
        <title>Thousands of microbial genomes shed light on interconnected biogeochemical processes in an aquifer system.</title>
        <authorList>
            <person name="Anantharaman K."/>
            <person name="Brown C.T."/>
            <person name="Hug L.A."/>
            <person name="Sharon I."/>
            <person name="Castelle C.J."/>
            <person name="Probst A.J."/>
            <person name="Thomas B.C."/>
            <person name="Singh A."/>
            <person name="Wilkins M.J."/>
            <person name="Karaoz U."/>
            <person name="Brodie E.L."/>
            <person name="Williams K.H."/>
            <person name="Hubbard S.S."/>
            <person name="Banfield J.F."/>
        </authorList>
    </citation>
    <scope>NUCLEOTIDE SEQUENCE [LARGE SCALE GENOMIC DNA]</scope>
</reference>
<dbReference type="InterPro" id="IPR036264">
    <property type="entry name" value="Bact_exopeptidase_dim_dom"/>
</dbReference>
<dbReference type="Gene3D" id="3.40.630.10">
    <property type="entry name" value="Zn peptidases"/>
    <property type="match status" value="1"/>
</dbReference>
<dbReference type="Gene3D" id="3.30.70.360">
    <property type="match status" value="1"/>
</dbReference>
<protein>
    <recommendedName>
        <fullName evidence="3">Peptidase M20 dimerisation domain-containing protein</fullName>
    </recommendedName>
</protein>
<organism evidence="4 5">
    <name type="scientific">Candidatus Woesebacteria bacterium RIFOXYB1_FULL_38_16</name>
    <dbReference type="NCBI Taxonomy" id="1802538"/>
    <lineage>
        <taxon>Bacteria</taxon>
        <taxon>Candidatus Woeseibacteriota</taxon>
    </lineage>
</organism>
<evidence type="ECO:0000256" key="1">
    <source>
        <dbReference type="ARBA" id="ARBA00022723"/>
    </source>
</evidence>
<evidence type="ECO:0000313" key="4">
    <source>
        <dbReference type="EMBL" id="OGM78758.1"/>
    </source>
</evidence>
<dbReference type="GO" id="GO:0046872">
    <property type="term" value="F:metal ion binding"/>
    <property type="evidence" value="ECO:0007669"/>
    <property type="project" value="UniProtKB-KW"/>
</dbReference>
<dbReference type="GO" id="GO:0006526">
    <property type="term" value="P:L-arginine biosynthetic process"/>
    <property type="evidence" value="ECO:0007669"/>
    <property type="project" value="TreeGrafter"/>
</dbReference>
<evidence type="ECO:0000313" key="5">
    <source>
        <dbReference type="Proteomes" id="UP000178999"/>
    </source>
</evidence>
<dbReference type="PANTHER" id="PTHR43808:SF31">
    <property type="entry name" value="N-ACETYL-L-CITRULLINE DEACETYLASE"/>
    <property type="match status" value="1"/>
</dbReference>
<comment type="caution">
    <text evidence="4">The sequence shown here is derived from an EMBL/GenBank/DDBJ whole genome shotgun (WGS) entry which is preliminary data.</text>
</comment>
<dbReference type="InterPro" id="IPR050072">
    <property type="entry name" value="Peptidase_M20A"/>
</dbReference>
<gene>
    <name evidence="4" type="ORF">A2382_03720</name>
</gene>
<dbReference type="GO" id="GO:0008777">
    <property type="term" value="F:acetylornithine deacetylase activity"/>
    <property type="evidence" value="ECO:0007669"/>
    <property type="project" value="TreeGrafter"/>
</dbReference>
<feature type="domain" description="Peptidase M20 dimerisation" evidence="3">
    <location>
        <begin position="185"/>
        <end position="299"/>
    </location>
</feature>
<evidence type="ECO:0000259" key="3">
    <source>
        <dbReference type="Pfam" id="PF07687"/>
    </source>
</evidence>
<dbReference type="Pfam" id="PF07687">
    <property type="entry name" value="M20_dimer"/>
    <property type="match status" value="1"/>
</dbReference>
<proteinExistence type="predicted"/>
<dbReference type="InterPro" id="IPR011650">
    <property type="entry name" value="Peptidase_M20_dimer"/>
</dbReference>
<dbReference type="SUPFAM" id="SSF53187">
    <property type="entry name" value="Zn-dependent exopeptidases"/>
    <property type="match status" value="1"/>
</dbReference>
<keyword evidence="2" id="KW-0378">Hydrolase</keyword>
<sequence>MMINKLSDIKDPIDQDLASLLIDLIELPSFIPDDRSKSKNQNENKVVDYLEKRIKKNTGFSVEKQRLNYGRYNLIAKKGKPDIVFLGHTDTVAPSENSPFNQLKGVINQNKIWGRGSADMKSGIAAMLQAVELAKDVDNIWLIFYADEEYDFLGMKSLVEKYSYIKPKLIVSSDGSDLQFGHGCRGLIEFRVRFLGISGHPARGTGNSAIQNGMICLNKLEKFVKKHKHPVMGESSFNIAYVLGGASRPDSKDKDGHLSVVGQAGNVVSDVLEFVLDIRPATPDLTPDKIFNFLSEETKKLALGFEIVEKTHNYGAWYTDIKELKQYQKNGESAISQKIVIDNPGKGGYIDLQMLWDKVGRPPAFMFGGGKGTTAHAPDEHIEIPDLLKTRDFFLSFLESFL</sequence>
<dbReference type="SUPFAM" id="SSF55031">
    <property type="entry name" value="Bacterial exopeptidase dimerisation domain"/>
    <property type="match status" value="1"/>
</dbReference>
<dbReference type="STRING" id="1802538.A2382_03720"/>
<dbReference type="AlphaFoldDB" id="A0A1F8CSM3"/>
<evidence type="ECO:0000256" key="2">
    <source>
        <dbReference type="ARBA" id="ARBA00022801"/>
    </source>
</evidence>
<dbReference type="Pfam" id="PF01546">
    <property type="entry name" value="Peptidase_M20"/>
    <property type="match status" value="1"/>
</dbReference>
<accession>A0A1F8CSM3</accession>
<keyword evidence="1" id="KW-0479">Metal-binding</keyword>
<dbReference type="EMBL" id="MGHY01000029">
    <property type="protein sequence ID" value="OGM78758.1"/>
    <property type="molecule type" value="Genomic_DNA"/>
</dbReference>
<dbReference type="PANTHER" id="PTHR43808">
    <property type="entry name" value="ACETYLORNITHINE DEACETYLASE"/>
    <property type="match status" value="1"/>
</dbReference>